<dbReference type="AlphaFoldDB" id="A0A941ISD6"/>
<dbReference type="Proteomes" id="UP000675781">
    <property type="component" value="Unassembled WGS sequence"/>
</dbReference>
<evidence type="ECO:0000256" key="3">
    <source>
        <dbReference type="ARBA" id="ARBA00022578"/>
    </source>
</evidence>
<evidence type="ECO:0000313" key="7">
    <source>
        <dbReference type="EMBL" id="MBR7838379.1"/>
    </source>
</evidence>
<keyword evidence="5" id="KW-0233">DNA recombination</keyword>
<dbReference type="GO" id="GO:0003677">
    <property type="term" value="F:DNA binding"/>
    <property type="evidence" value="ECO:0007669"/>
    <property type="project" value="UniProtKB-KW"/>
</dbReference>
<reference evidence="7" key="1">
    <citation type="submission" date="2021-04" db="EMBL/GenBank/DDBJ databases">
        <title>Genome based classification of Actinospica acidithermotolerans sp. nov., an actinobacterium isolated from an Indonesian hot spring.</title>
        <authorList>
            <person name="Kusuma A.B."/>
            <person name="Putra K.E."/>
            <person name="Nafisah S."/>
            <person name="Loh J."/>
            <person name="Nouioui I."/>
            <person name="Goodfellow M."/>
        </authorList>
    </citation>
    <scope>NUCLEOTIDE SEQUENCE</scope>
    <source>
        <strain evidence="7">CSCA 57</strain>
    </source>
</reference>
<proteinExistence type="inferred from homology"/>
<evidence type="ECO:0000313" key="8">
    <source>
        <dbReference type="Proteomes" id="UP000675781"/>
    </source>
</evidence>
<dbReference type="Pfam" id="PF00872">
    <property type="entry name" value="Transposase_mut"/>
    <property type="match status" value="1"/>
</dbReference>
<feature type="compositionally biased region" description="Polar residues" evidence="6">
    <location>
        <begin position="81"/>
        <end position="102"/>
    </location>
</feature>
<keyword evidence="3" id="KW-0815">Transposition</keyword>
<feature type="region of interest" description="Disordered" evidence="6">
    <location>
        <begin position="1"/>
        <end position="43"/>
    </location>
</feature>
<keyword evidence="4" id="KW-0238">DNA-binding</keyword>
<evidence type="ECO:0000256" key="4">
    <source>
        <dbReference type="ARBA" id="ARBA00023125"/>
    </source>
</evidence>
<dbReference type="GO" id="GO:0004803">
    <property type="term" value="F:transposase activity"/>
    <property type="evidence" value="ECO:0007669"/>
    <property type="project" value="InterPro"/>
</dbReference>
<comment type="similarity">
    <text evidence="2">Belongs to the transposase mutator family.</text>
</comment>
<feature type="region of interest" description="Disordered" evidence="6">
    <location>
        <begin position="74"/>
        <end position="119"/>
    </location>
</feature>
<organism evidence="7 8">
    <name type="scientific">Actinospica durhamensis</name>
    <dbReference type="NCBI Taxonomy" id="1508375"/>
    <lineage>
        <taxon>Bacteria</taxon>
        <taxon>Bacillati</taxon>
        <taxon>Actinomycetota</taxon>
        <taxon>Actinomycetes</taxon>
        <taxon>Catenulisporales</taxon>
        <taxon>Actinospicaceae</taxon>
        <taxon>Actinospica</taxon>
    </lineage>
</organism>
<evidence type="ECO:0000256" key="5">
    <source>
        <dbReference type="ARBA" id="ARBA00023172"/>
    </source>
</evidence>
<comment type="function">
    <text evidence="1">Required for the transposition of the insertion element.</text>
</comment>
<dbReference type="InterPro" id="IPR001207">
    <property type="entry name" value="Transposase_mutator"/>
</dbReference>
<dbReference type="EMBL" id="JAGSOG010000284">
    <property type="protein sequence ID" value="MBR7838379.1"/>
    <property type="molecule type" value="Genomic_DNA"/>
</dbReference>
<evidence type="ECO:0000256" key="1">
    <source>
        <dbReference type="ARBA" id="ARBA00002190"/>
    </source>
</evidence>
<evidence type="ECO:0000256" key="2">
    <source>
        <dbReference type="ARBA" id="ARBA00010961"/>
    </source>
</evidence>
<dbReference type="GO" id="GO:0006313">
    <property type="term" value="P:DNA transposition"/>
    <property type="evidence" value="ECO:0007669"/>
    <property type="project" value="InterPro"/>
</dbReference>
<keyword evidence="8" id="KW-1185">Reference proteome</keyword>
<accession>A0A941ISD6</accession>
<protein>
    <submittedName>
        <fullName evidence="7">Transposase</fullName>
    </submittedName>
</protein>
<name>A0A941ISD6_9ACTN</name>
<sequence length="119" mass="13072">MLDVRRAEYTATPVPGRPEQRRLGSRGRASNRTAFRNGHRDKTLTTQVGDLDLSIPKLRSGSFFPVLTAFRTRPLDHVRFPSSTSTRPTARPGSSTRSTPGPWSSPPELPRTAAARCSA</sequence>
<gene>
    <name evidence="7" type="ORF">KDL01_34230</name>
</gene>
<evidence type="ECO:0000256" key="6">
    <source>
        <dbReference type="SAM" id="MobiDB-lite"/>
    </source>
</evidence>
<comment type="caution">
    <text evidence="7">The sequence shown here is derived from an EMBL/GenBank/DDBJ whole genome shotgun (WGS) entry which is preliminary data.</text>
</comment>